<evidence type="ECO:0000256" key="8">
    <source>
        <dbReference type="ARBA" id="ARBA00083110"/>
    </source>
</evidence>
<feature type="compositionally biased region" description="Low complexity" evidence="9">
    <location>
        <begin position="143"/>
        <end position="153"/>
    </location>
</feature>
<dbReference type="GO" id="GO:0004742">
    <property type="term" value="F:dihydrolipoyllysine-residue acetyltransferase activity"/>
    <property type="evidence" value="ECO:0007669"/>
    <property type="project" value="TreeGrafter"/>
</dbReference>
<protein>
    <recommendedName>
        <fullName evidence="8">Dihydrolipoamide dehydrogenase-binding protein of pyruvate dehydrogenase complex</fullName>
    </recommendedName>
</protein>
<dbReference type="InterPro" id="IPR036625">
    <property type="entry name" value="E3-bd_dom_sf"/>
</dbReference>
<evidence type="ECO:0000256" key="6">
    <source>
        <dbReference type="ARBA" id="ARBA00059875"/>
    </source>
</evidence>
<feature type="compositionally biased region" description="Basic and acidic residues" evidence="9">
    <location>
        <begin position="122"/>
        <end position="142"/>
    </location>
</feature>
<dbReference type="InterPro" id="IPR000089">
    <property type="entry name" value="Biotin_lipoyl"/>
</dbReference>
<keyword evidence="13" id="KW-1185">Reference proteome</keyword>
<evidence type="ECO:0000259" key="10">
    <source>
        <dbReference type="PROSITE" id="PS50968"/>
    </source>
</evidence>
<dbReference type="GO" id="GO:0045254">
    <property type="term" value="C:pyruvate dehydrogenase complex"/>
    <property type="evidence" value="ECO:0007669"/>
    <property type="project" value="EnsemblFungi"/>
</dbReference>
<comment type="function">
    <text evidence="6">Required for anchoring dihydrolipoamide dehydrogenase (E3) to the dihydrolipoamide transacetylase (E2) core of the pyruvate dehydrogenase complexes of eukaryotes. This specific binding is essential for a functional PDH complex.</text>
</comment>
<evidence type="ECO:0000256" key="9">
    <source>
        <dbReference type="SAM" id="MobiDB-lite"/>
    </source>
</evidence>
<evidence type="ECO:0000256" key="2">
    <source>
        <dbReference type="ARBA" id="ARBA00007317"/>
    </source>
</evidence>
<reference evidence="13" key="1">
    <citation type="submission" date="2016-05" db="EMBL/GenBank/DDBJ databases">
        <title>Comparative genomics of biotechnologically important yeasts.</title>
        <authorList>
            <consortium name="DOE Joint Genome Institute"/>
            <person name="Riley R."/>
            <person name="Haridas S."/>
            <person name="Wolfe K.H."/>
            <person name="Lopes M.R."/>
            <person name="Hittinger C.T."/>
            <person name="Goker M."/>
            <person name="Salamov A."/>
            <person name="Wisecaver J."/>
            <person name="Long T.M."/>
            <person name="Aerts A.L."/>
            <person name="Barry K."/>
            <person name="Choi C."/>
            <person name="Clum A."/>
            <person name="Coughlan A.Y."/>
            <person name="Deshpande S."/>
            <person name="Douglass A.P."/>
            <person name="Hanson S.J."/>
            <person name="Klenk H.-P."/>
            <person name="Labutti K."/>
            <person name="Lapidus A."/>
            <person name="Lindquist E."/>
            <person name="Lipzen A."/>
            <person name="Meier-Kolthoff J.P."/>
            <person name="Ohm R.A."/>
            <person name="Otillar R.P."/>
            <person name="Pangilinan J."/>
            <person name="Peng Y."/>
            <person name="Rokas A."/>
            <person name="Rosa C.A."/>
            <person name="Scheuner C."/>
            <person name="Sibirny A.A."/>
            <person name="Slot J.C."/>
            <person name="Stielow J.B."/>
            <person name="Sun H."/>
            <person name="Kurtzman C.P."/>
            <person name="Blackwell M."/>
            <person name="Grigoriev I.V."/>
            <person name="Jeffries T.W."/>
        </authorList>
    </citation>
    <scope>NUCLEOTIDE SEQUENCE [LARGE SCALE GENOMIC DNA]</scope>
    <source>
        <strain evidence="13">NRRL Y-17324</strain>
    </source>
</reference>
<organism evidence="12 13">
    <name type="scientific">Suhomyces tanzawaensis NRRL Y-17324</name>
    <dbReference type="NCBI Taxonomy" id="984487"/>
    <lineage>
        <taxon>Eukaryota</taxon>
        <taxon>Fungi</taxon>
        <taxon>Dikarya</taxon>
        <taxon>Ascomycota</taxon>
        <taxon>Saccharomycotina</taxon>
        <taxon>Pichiomycetes</taxon>
        <taxon>Debaryomycetaceae</taxon>
        <taxon>Suhomyces</taxon>
    </lineage>
</organism>
<dbReference type="Pfam" id="PF00364">
    <property type="entry name" value="Biotin_lipoyl"/>
    <property type="match status" value="1"/>
</dbReference>
<feature type="domain" description="Lipoyl-binding" evidence="10">
    <location>
        <begin position="26"/>
        <end position="102"/>
    </location>
</feature>
<dbReference type="RefSeq" id="XP_020063426.1">
    <property type="nucleotide sequence ID" value="XM_020210945.1"/>
</dbReference>
<feature type="region of interest" description="Disordered" evidence="9">
    <location>
        <begin position="240"/>
        <end position="264"/>
    </location>
</feature>
<dbReference type="PROSITE" id="PS50968">
    <property type="entry name" value="BIOTINYL_LIPOYL"/>
    <property type="match status" value="1"/>
</dbReference>
<dbReference type="InterPro" id="IPR011053">
    <property type="entry name" value="Single_hybrid_motif"/>
</dbReference>
<dbReference type="AlphaFoldDB" id="A0A1E4SFL4"/>
<dbReference type="FunFam" id="4.10.320.10:FF:000017">
    <property type="entry name" value="Pyruvate dehydrogenase complex protein X component, mitochondrial"/>
    <property type="match status" value="1"/>
</dbReference>
<keyword evidence="4" id="KW-0809">Transit peptide</keyword>
<dbReference type="GO" id="GO:0005759">
    <property type="term" value="C:mitochondrial matrix"/>
    <property type="evidence" value="ECO:0007669"/>
    <property type="project" value="UniProtKB-SubCell"/>
</dbReference>
<sequence length="415" mass="44433">MIRAASVLRRSIATRGFHKSSAVCAASVFKMPAMSPTMTEGGVVAWKYKSGEEFSAGDVLLEVETDKATIDVEASDDGVMWEILVKDGATKVQVGEPIALLAEQGDDLATLERPSLDAQAAPKEEPKKEAQPEQPLKEEPKKSAPAPKSSGSGDVFGPANPKQKLSPAVELLLHGNHISSEDALAKIPASGPKGRLLKGDVLAYLGSISKDSVSLLAEFIKSREHLDLSNIKLATPEETHKLAQREEAPAAKEEAPAPPKPSNILNARLTTTLEEPVTRDIFQYAFEDSIAAATRYTYAQKYPQYAASPVASSLSGGDLFDDLISPPVTKSRFEVYDVTYQFSSPANGAQARIADDFDELLGLTGSTGVSGSGNQVSVDFKIKFDKSVLDAKQFVAFFEKTLAEEFSGVLTVSEP</sequence>
<dbReference type="PANTHER" id="PTHR23151">
    <property type="entry name" value="DIHYDROLIPOAMIDE ACETYL/SUCCINYL-TRANSFERASE-RELATED"/>
    <property type="match status" value="1"/>
</dbReference>
<dbReference type="CDD" id="cd06849">
    <property type="entry name" value="lipoyl_domain"/>
    <property type="match status" value="1"/>
</dbReference>
<dbReference type="GO" id="GO:0005198">
    <property type="term" value="F:structural molecule activity"/>
    <property type="evidence" value="ECO:0007669"/>
    <property type="project" value="EnsemblFungi"/>
</dbReference>
<evidence type="ECO:0000259" key="11">
    <source>
        <dbReference type="PROSITE" id="PS51826"/>
    </source>
</evidence>
<dbReference type="PROSITE" id="PS51826">
    <property type="entry name" value="PSBD"/>
    <property type="match status" value="1"/>
</dbReference>
<dbReference type="STRING" id="984487.A0A1E4SFL4"/>
<dbReference type="SUPFAM" id="SSF47005">
    <property type="entry name" value="Peripheral subunit-binding domain of 2-oxo acid dehydrogenase complex"/>
    <property type="match status" value="1"/>
</dbReference>
<keyword evidence="3" id="KW-0450">Lipoyl</keyword>
<comment type="subunit">
    <text evidence="7">Eukaryotic pyruvate dehydrogenase (PDH) complexes are organized as a core consisting of the oligomeric dihydrolipoamide acetyl-transferase (E2), around which are arranged multiple copies of pyruvate dehydrogenase (E1), dihydrolipoamide dehydrogenase (E3) and protein X (E3BP) bound by non-covalent bonds.</text>
</comment>
<proteinExistence type="inferred from homology"/>
<dbReference type="Gene3D" id="4.10.320.10">
    <property type="entry name" value="E3-binding domain"/>
    <property type="match status" value="1"/>
</dbReference>
<keyword evidence="5" id="KW-0496">Mitochondrion</keyword>
<evidence type="ECO:0000256" key="7">
    <source>
        <dbReference type="ARBA" id="ARBA00065810"/>
    </source>
</evidence>
<dbReference type="InterPro" id="IPR003016">
    <property type="entry name" value="2-oxoA_DH_lipoyl-BS"/>
</dbReference>
<comment type="similarity">
    <text evidence="2">Belongs to the 2-oxoacid dehydrogenase family.</text>
</comment>
<dbReference type="PANTHER" id="PTHR23151:SF82">
    <property type="entry name" value="PYRUVATE DEHYDROGENASE COMPLEX PROTEIN X COMPONENT, MITOCHONDRIAL"/>
    <property type="match status" value="1"/>
</dbReference>
<accession>A0A1E4SFL4</accession>
<name>A0A1E4SFL4_9ASCO</name>
<evidence type="ECO:0000256" key="1">
    <source>
        <dbReference type="ARBA" id="ARBA00004305"/>
    </source>
</evidence>
<feature type="compositionally biased region" description="Basic and acidic residues" evidence="9">
    <location>
        <begin position="240"/>
        <end position="255"/>
    </location>
</feature>
<dbReference type="PROSITE" id="PS00189">
    <property type="entry name" value="LIPOYL"/>
    <property type="match status" value="1"/>
</dbReference>
<dbReference type="Proteomes" id="UP000094285">
    <property type="component" value="Unassembled WGS sequence"/>
</dbReference>
<evidence type="ECO:0000313" key="12">
    <source>
        <dbReference type="EMBL" id="ODV78304.1"/>
    </source>
</evidence>
<feature type="domain" description="Peripheral subunit-binding (PSBD)" evidence="11">
    <location>
        <begin position="164"/>
        <end position="205"/>
    </location>
</feature>
<dbReference type="GO" id="GO:0006086">
    <property type="term" value="P:pyruvate decarboxylation to acetyl-CoA"/>
    <property type="evidence" value="ECO:0007669"/>
    <property type="project" value="EnsemblFungi"/>
</dbReference>
<dbReference type="InterPro" id="IPR045257">
    <property type="entry name" value="E2/Pdx1"/>
</dbReference>
<gene>
    <name evidence="12" type="ORF">CANTADRAFT_6704</name>
</gene>
<feature type="region of interest" description="Disordered" evidence="9">
    <location>
        <begin position="117"/>
        <end position="161"/>
    </location>
</feature>
<evidence type="ECO:0000256" key="4">
    <source>
        <dbReference type="ARBA" id="ARBA00022946"/>
    </source>
</evidence>
<evidence type="ECO:0000313" key="13">
    <source>
        <dbReference type="Proteomes" id="UP000094285"/>
    </source>
</evidence>
<evidence type="ECO:0000256" key="5">
    <source>
        <dbReference type="ARBA" id="ARBA00023128"/>
    </source>
</evidence>
<dbReference type="SUPFAM" id="SSF51230">
    <property type="entry name" value="Single hybrid motif"/>
    <property type="match status" value="1"/>
</dbReference>
<dbReference type="FunFam" id="2.40.50.100:FF:000010">
    <property type="entry name" value="Acetyltransferase component of pyruvate dehydrogenase complex"/>
    <property type="match status" value="1"/>
</dbReference>
<comment type="subcellular location">
    <subcellularLocation>
        <location evidence="1">Mitochondrion matrix</location>
    </subcellularLocation>
</comment>
<dbReference type="InterPro" id="IPR004167">
    <property type="entry name" value="PSBD"/>
</dbReference>
<dbReference type="OrthoDB" id="202158at2759"/>
<dbReference type="EMBL" id="KV453913">
    <property type="protein sequence ID" value="ODV78304.1"/>
    <property type="molecule type" value="Genomic_DNA"/>
</dbReference>
<evidence type="ECO:0000256" key="3">
    <source>
        <dbReference type="ARBA" id="ARBA00022823"/>
    </source>
</evidence>
<dbReference type="GeneID" id="30985081"/>
<dbReference type="Gene3D" id="2.40.50.100">
    <property type="match status" value="1"/>
</dbReference>